<proteinExistence type="predicted"/>
<comment type="caution">
    <text evidence="1">The sequence shown here is derived from an EMBL/GenBank/DDBJ whole genome shotgun (WGS) entry which is preliminary data.</text>
</comment>
<dbReference type="Proteomes" id="UP001500393">
    <property type="component" value="Unassembled WGS sequence"/>
</dbReference>
<name>A0ABN2EIB3_9ACTN</name>
<sequence>MSVVRRGSMDRIDGPEAIATMLDGFTPKPWAWVQPELLSSTQVSTRPVLGRSGTALATSAVPSCAAFTATGKAITAEMARNTAMTRPRVVPMELGMRNFLVW</sequence>
<evidence type="ECO:0000313" key="2">
    <source>
        <dbReference type="Proteomes" id="UP001500393"/>
    </source>
</evidence>
<evidence type="ECO:0000313" key="1">
    <source>
        <dbReference type="EMBL" id="GAA1608277.1"/>
    </source>
</evidence>
<protein>
    <submittedName>
        <fullName evidence="1">Uncharacterized protein</fullName>
    </submittedName>
</protein>
<dbReference type="EMBL" id="BAAAOS010000056">
    <property type="protein sequence ID" value="GAA1608277.1"/>
    <property type="molecule type" value="Genomic_DNA"/>
</dbReference>
<organism evidence="1 2">
    <name type="scientific">Kribbella sancticallisti</name>
    <dbReference type="NCBI Taxonomy" id="460087"/>
    <lineage>
        <taxon>Bacteria</taxon>
        <taxon>Bacillati</taxon>
        <taxon>Actinomycetota</taxon>
        <taxon>Actinomycetes</taxon>
        <taxon>Propionibacteriales</taxon>
        <taxon>Kribbellaceae</taxon>
        <taxon>Kribbella</taxon>
    </lineage>
</organism>
<keyword evidence="2" id="KW-1185">Reference proteome</keyword>
<accession>A0ABN2EIB3</accession>
<reference evidence="1 2" key="1">
    <citation type="journal article" date="2019" name="Int. J. Syst. Evol. Microbiol.">
        <title>The Global Catalogue of Microorganisms (GCM) 10K type strain sequencing project: providing services to taxonomists for standard genome sequencing and annotation.</title>
        <authorList>
            <consortium name="The Broad Institute Genomics Platform"/>
            <consortium name="The Broad Institute Genome Sequencing Center for Infectious Disease"/>
            <person name="Wu L."/>
            <person name="Ma J."/>
        </authorList>
    </citation>
    <scope>NUCLEOTIDE SEQUENCE [LARGE SCALE GENOMIC DNA]</scope>
    <source>
        <strain evidence="1 2">JCM 14969</strain>
    </source>
</reference>
<gene>
    <name evidence="1" type="ORF">GCM10009789_73400</name>
</gene>